<sequence length="194" mass="20572">MCYIPGVDGHSQPKGTPLRSAKLLASTVAISALLLTGCGGNDNSGGGDKNGGGSQEAAFTPWFQDAVQGTWSCSRTNHYGNATVDMFTDTDKMATTINDNVKITVEGNNWKAADGKYVDTSGTFSVSGSTLTVEMGPLKQVIQGMPESEEEARNKKAVLVEGADPENRLSISMPSATKIDFVDAEEYSTQCLKY</sequence>
<dbReference type="EMBL" id="BJNW01000016">
    <property type="protein sequence ID" value="GEC99683.1"/>
    <property type="molecule type" value="Genomic_DNA"/>
</dbReference>
<keyword evidence="2" id="KW-1185">Reference proteome</keyword>
<proteinExistence type="predicted"/>
<comment type="caution">
    <text evidence="1">The sequence shown here is derived from an EMBL/GenBank/DDBJ whole genome shotgun (WGS) entry which is preliminary data.</text>
</comment>
<dbReference type="AlphaFoldDB" id="A0A4Y4D7U7"/>
<dbReference type="Proteomes" id="UP000315730">
    <property type="component" value="Unassembled WGS sequence"/>
</dbReference>
<evidence type="ECO:0000313" key="1">
    <source>
        <dbReference type="EMBL" id="GEC99683.1"/>
    </source>
</evidence>
<protein>
    <submittedName>
        <fullName evidence="1">Uncharacterized protein</fullName>
    </submittedName>
</protein>
<dbReference type="RefSeq" id="WP_141269891.1">
    <property type="nucleotide sequence ID" value="NZ_BJNW01000016.1"/>
</dbReference>
<organism evidence="1 2">
    <name type="scientific">Kocuria varians</name>
    <name type="common">Micrococcus varians</name>
    <dbReference type="NCBI Taxonomy" id="1272"/>
    <lineage>
        <taxon>Bacteria</taxon>
        <taxon>Bacillati</taxon>
        <taxon>Actinomycetota</taxon>
        <taxon>Actinomycetes</taxon>
        <taxon>Micrococcales</taxon>
        <taxon>Micrococcaceae</taxon>
        <taxon>Kocuria</taxon>
    </lineage>
</organism>
<accession>A0A4Y4D7U7</accession>
<name>A0A4Y4D7U7_KOCVA</name>
<evidence type="ECO:0000313" key="2">
    <source>
        <dbReference type="Proteomes" id="UP000315730"/>
    </source>
</evidence>
<gene>
    <name evidence="1" type="ORF">KVA01_18380</name>
</gene>
<reference evidence="1 2" key="1">
    <citation type="submission" date="2019-06" db="EMBL/GenBank/DDBJ databases">
        <title>Whole genome shotgun sequence of Kocuria varians NBRC 15358.</title>
        <authorList>
            <person name="Hosoyama A."/>
            <person name="Uohara A."/>
            <person name="Ohji S."/>
            <person name="Ichikawa N."/>
        </authorList>
    </citation>
    <scope>NUCLEOTIDE SEQUENCE [LARGE SCALE GENOMIC DNA]</scope>
    <source>
        <strain evidence="1 2">NBRC 15358</strain>
    </source>
</reference>